<protein>
    <recommendedName>
        <fullName evidence="3">Reverse transcriptase Ty1/copia-type domain-containing protein</fullName>
    </recommendedName>
</protein>
<dbReference type="Proteomes" id="UP000467841">
    <property type="component" value="Unassembled WGS sequence"/>
</dbReference>
<dbReference type="PANTHER" id="PTHR11439">
    <property type="entry name" value="GAG-POL-RELATED RETROTRANSPOSON"/>
    <property type="match status" value="1"/>
</dbReference>
<dbReference type="OrthoDB" id="418757at2759"/>
<dbReference type="CDD" id="cd09272">
    <property type="entry name" value="RNase_HI_RT_Ty1"/>
    <property type="match status" value="1"/>
</dbReference>
<name>A0A6D2L524_9BRAS</name>
<dbReference type="EMBL" id="CACVBM020001606">
    <property type="protein sequence ID" value="CAA7055051.1"/>
    <property type="molecule type" value="Genomic_DNA"/>
</dbReference>
<evidence type="ECO:0000313" key="2">
    <source>
        <dbReference type="Proteomes" id="UP000467841"/>
    </source>
</evidence>
<accession>A0A6D2L524</accession>
<reference evidence="1" key="1">
    <citation type="submission" date="2020-01" db="EMBL/GenBank/DDBJ databases">
        <authorList>
            <person name="Mishra B."/>
        </authorList>
    </citation>
    <scope>NUCLEOTIDE SEQUENCE [LARGE SCALE GENOMIC DNA]</scope>
</reference>
<organism evidence="1 2">
    <name type="scientific">Microthlaspi erraticum</name>
    <dbReference type="NCBI Taxonomy" id="1685480"/>
    <lineage>
        <taxon>Eukaryota</taxon>
        <taxon>Viridiplantae</taxon>
        <taxon>Streptophyta</taxon>
        <taxon>Embryophyta</taxon>
        <taxon>Tracheophyta</taxon>
        <taxon>Spermatophyta</taxon>
        <taxon>Magnoliopsida</taxon>
        <taxon>eudicotyledons</taxon>
        <taxon>Gunneridae</taxon>
        <taxon>Pentapetalae</taxon>
        <taxon>rosids</taxon>
        <taxon>malvids</taxon>
        <taxon>Brassicales</taxon>
        <taxon>Brassicaceae</taxon>
        <taxon>Coluteocarpeae</taxon>
        <taxon>Microthlaspi</taxon>
    </lineage>
</organism>
<comment type="caution">
    <text evidence="1">The sequence shown here is derived from an EMBL/GenBank/DDBJ whole genome shotgun (WGS) entry which is preliminary data.</text>
</comment>
<sequence length="289" mass="32625">MDIFRDRKKGKLVLSQKDYLSKVIKTFGMCDAKTVQTPVGSQFKLHALTEDQPAAQSKFMDDIPYSSAVGSLMYAMVGLRPDLAYVVGLVSRYMGNPRRDHWKVVQLILRYVKGAANTYLTFTKESDFKVKGYCDSDYAADRDKSRSISEAEYMSLSEAVREAIWLKGVCEEWGFKQNAVEVHCDSQSAIYLAKNNMFHERTKHVATKVHFIRDIIAQRDLKVMKIHTSKNPADMLTKVLPGNKFEDCLKTLKEHGGAVFGTKVEDCGCQFLVKQEIEVPGSGFGIRPL</sequence>
<keyword evidence="2" id="KW-1185">Reference proteome</keyword>
<dbReference type="AlphaFoldDB" id="A0A6D2L524"/>
<gene>
    <name evidence="1" type="ORF">MERR_LOCUS42287</name>
</gene>
<evidence type="ECO:0008006" key="3">
    <source>
        <dbReference type="Google" id="ProtNLM"/>
    </source>
</evidence>
<proteinExistence type="predicted"/>
<evidence type="ECO:0000313" key="1">
    <source>
        <dbReference type="EMBL" id="CAA7055051.1"/>
    </source>
</evidence>